<gene>
    <name evidence="2" type="primary">nosY</name>
    <name evidence="2" type="ORF">OLEAN_C03140</name>
</gene>
<name>R4YK29_OLEAN</name>
<feature type="transmembrane region" description="Helical" evidence="1">
    <location>
        <begin position="87"/>
        <end position="103"/>
    </location>
</feature>
<proteinExistence type="predicted"/>
<feature type="transmembrane region" description="Helical" evidence="1">
    <location>
        <begin position="109"/>
        <end position="131"/>
    </location>
</feature>
<evidence type="ECO:0000256" key="1">
    <source>
        <dbReference type="SAM" id="Phobius"/>
    </source>
</evidence>
<evidence type="ECO:0000313" key="3">
    <source>
        <dbReference type="Proteomes" id="UP000032749"/>
    </source>
</evidence>
<dbReference type="Proteomes" id="UP000032749">
    <property type="component" value="Chromosome"/>
</dbReference>
<keyword evidence="1" id="KW-0812">Transmembrane</keyword>
<sequence>MNKILIVAQKEFRDGLRNRWTGAITVIFILMSLGLAYFGSATAGVLGFSSLESTLVSLASLCVMLVPLIALMLAYNSFVGELEQGTLLLLMTYPLSSAQLLLGKFTGQAAIITLASVLGFGLPAIIICLVSDVDVASVLIAFSQFIVLASLLGWVFIALAYIISISVTEKSKAAGLALIVWFLFVLVFDLVLMAILVASEGNINQTLVPFLLWVNPTDVFRILVYTIIGAENYSGVLQIAEHGADGTAYLFAVMLLWVALPLAFSWWIFNKKELSE</sequence>
<feature type="transmembrane region" description="Helical" evidence="1">
    <location>
        <begin position="248"/>
        <end position="269"/>
    </location>
</feature>
<accession>R4YK29</accession>
<dbReference type="GO" id="GO:0140359">
    <property type="term" value="F:ABC-type transporter activity"/>
    <property type="evidence" value="ECO:0007669"/>
    <property type="project" value="InterPro"/>
</dbReference>
<dbReference type="EMBL" id="FO203512">
    <property type="protein sequence ID" value="CCK74490.1"/>
    <property type="molecule type" value="Genomic_DNA"/>
</dbReference>
<dbReference type="AlphaFoldDB" id="R4YK29"/>
<dbReference type="PANTHER" id="PTHR43471">
    <property type="entry name" value="ABC TRANSPORTER PERMEASE"/>
    <property type="match status" value="1"/>
</dbReference>
<keyword evidence="3" id="KW-1185">Reference proteome</keyword>
<keyword evidence="1" id="KW-0472">Membrane</keyword>
<dbReference type="PANTHER" id="PTHR43471:SF1">
    <property type="entry name" value="ABC TRANSPORTER PERMEASE PROTEIN NOSY-RELATED"/>
    <property type="match status" value="1"/>
</dbReference>
<feature type="transmembrane region" description="Helical" evidence="1">
    <location>
        <begin position="54"/>
        <end position="75"/>
    </location>
</feature>
<keyword evidence="1" id="KW-1133">Transmembrane helix</keyword>
<dbReference type="Pfam" id="PF12679">
    <property type="entry name" value="ABC2_membrane_2"/>
    <property type="match status" value="1"/>
</dbReference>
<dbReference type="STRING" id="698738.OLEAN_C03140"/>
<feature type="transmembrane region" description="Helical" evidence="1">
    <location>
        <begin position="175"/>
        <end position="198"/>
    </location>
</feature>
<feature type="transmembrane region" description="Helical" evidence="1">
    <location>
        <begin position="20"/>
        <end position="48"/>
    </location>
</feature>
<feature type="transmembrane region" description="Helical" evidence="1">
    <location>
        <begin position="210"/>
        <end position="228"/>
    </location>
</feature>
<dbReference type="KEGG" id="oai:OLEAN_C03140"/>
<protein>
    <submittedName>
        <fullName evidence="2">Nitrous-oxide reductase, NosY component</fullName>
    </submittedName>
</protein>
<reference evidence="2 3" key="1">
    <citation type="journal article" date="2013" name="Nat. Commun.">
        <title>Genome sequence and functional genomic analysis of the oil-degrading bacterium Oleispira antarctica.</title>
        <authorList>
            <person name="Kube M."/>
            <person name="Chernikova T.N."/>
            <person name="Al-Ramahi Y."/>
            <person name="Beloqui A."/>
            <person name="Lopez-Cortez N."/>
            <person name="Guazzaroni M.E."/>
            <person name="Heipieper H.J."/>
            <person name="Klages S."/>
            <person name="Kotsyurbenko O.R."/>
            <person name="Langer I."/>
            <person name="Nechitaylo T.Y."/>
            <person name="Lunsdorf H."/>
            <person name="Fernandez M."/>
            <person name="Juarez S."/>
            <person name="Ciordia S."/>
            <person name="Singer A."/>
            <person name="Kagan O."/>
            <person name="Egorova O."/>
            <person name="Petit P.A."/>
            <person name="Stogios P."/>
            <person name="Kim Y."/>
            <person name="Tchigvintsev A."/>
            <person name="Flick R."/>
            <person name="Denaro R."/>
            <person name="Genovese M."/>
            <person name="Albar J.P."/>
            <person name="Reva O.N."/>
            <person name="Martinez-Gomariz M."/>
            <person name="Tran H."/>
            <person name="Ferrer M."/>
            <person name="Savchenko A."/>
            <person name="Yakunin A.F."/>
            <person name="Yakimov M.M."/>
            <person name="Golyshina O.V."/>
            <person name="Reinhardt R."/>
            <person name="Golyshin P.N."/>
        </authorList>
    </citation>
    <scope>NUCLEOTIDE SEQUENCE [LARGE SCALE GENOMIC DNA]</scope>
</reference>
<evidence type="ECO:0000313" key="2">
    <source>
        <dbReference type="EMBL" id="CCK74490.1"/>
    </source>
</evidence>
<dbReference type="PATRIC" id="fig|698738.3.peg.325"/>
<organism evidence="2 3">
    <name type="scientific">Oleispira antarctica RB-8</name>
    <dbReference type="NCBI Taxonomy" id="698738"/>
    <lineage>
        <taxon>Bacteria</taxon>
        <taxon>Pseudomonadati</taxon>
        <taxon>Pseudomonadota</taxon>
        <taxon>Gammaproteobacteria</taxon>
        <taxon>Oceanospirillales</taxon>
        <taxon>Oceanospirillaceae</taxon>
        <taxon>Oleispira</taxon>
    </lineage>
</organism>
<feature type="transmembrane region" description="Helical" evidence="1">
    <location>
        <begin position="138"/>
        <end position="163"/>
    </location>
</feature>
<dbReference type="OrthoDB" id="9805862at2"/>
<dbReference type="HOGENOM" id="CLU_071765_1_0_6"/>
<dbReference type="GO" id="GO:0005886">
    <property type="term" value="C:plasma membrane"/>
    <property type="evidence" value="ECO:0007669"/>
    <property type="project" value="UniProtKB-SubCell"/>
</dbReference>